<protein>
    <submittedName>
        <fullName evidence="1">Uncharacterized protein</fullName>
    </submittedName>
</protein>
<dbReference type="EMBL" id="JANBPW010000015">
    <property type="protein sequence ID" value="KAJ1951442.1"/>
    <property type="molecule type" value="Genomic_DNA"/>
</dbReference>
<comment type="caution">
    <text evidence="1">The sequence shown here is derived from an EMBL/GenBank/DDBJ whole genome shotgun (WGS) entry which is preliminary data.</text>
</comment>
<reference evidence="1" key="1">
    <citation type="submission" date="2022-07" db="EMBL/GenBank/DDBJ databases">
        <title>Phylogenomic reconstructions and comparative analyses of Kickxellomycotina fungi.</title>
        <authorList>
            <person name="Reynolds N.K."/>
            <person name="Stajich J.E."/>
            <person name="Barry K."/>
            <person name="Grigoriev I.V."/>
            <person name="Crous P."/>
            <person name="Smith M.E."/>
        </authorList>
    </citation>
    <scope>NUCLEOTIDE SEQUENCE</scope>
    <source>
        <strain evidence="1">NRRL 5244</strain>
    </source>
</reference>
<organism evidence="1 2">
    <name type="scientific">Linderina macrospora</name>
    <dbReference type="NCBI Taxonomy" id="4868"/>
    <lineage>
        <taxon>Eukaryota</taxon>
        <taxon>Fungi</taxon>
        <taxon>Fungi incertae sedis</taxon>
        <taxon>Zoopagomycota</taxon>
        <taxon>Kickxellomycotina</taxon>
        <taxon>Kickxellomycetes</taxon>
        <taxon>Kickxellales</taxon>
        <taxon>Kickxellaceae</taxon>
        <taxon>Linderina</taxon>
    </lineage>
</organism>
<accession>A0ACC1JI01</accession>
<name>A0ACC1JI01_9FUNG</name>
<proteinExistence type="predicted"/>
<sequence>MGSHKKTVDKKAALKLKLQSTTKRTVSKTTTKDDQKARRKRTKQLEKAFGTTPSGKTPLYASTKHSVGRRELRTTLDRAILEESAVMESVRGIGRTPGLTNAQLMEKAREEREAVAVAYEKQKRILDSTVDELAQLMNDA</sequence>
<keyword evidence="2" id="KW-1185">Reference proteome</keyword>
<evidence type="ECO:0000313" key="1">
    <source>
        <dbReference type="EMBL" id="KAJ1951442.1"/>
    </source>
</evidence>
<evidence type="ECO:0000313" key="2">
    <source>
        <dbReference type="Proteomes" id="UP001150603"/>
    </source>
</evidence>
<gene>
    <name evidence="1" type="ORF">FBU59_000156</name>
</gene>
<dbReference type="Proteomes" id="UP001150603">
    <property type="component" value="Unassembled WGS sequence"/>
</dbReference>